<evidence type="ECO:0000313" key="2">
    <source>
        <dbReference type="EMBL" id="KAK7804333.1"/>
    </source>
</evidence>
<sequence length="132" mass="14645">MEVTEKAAKEQELLVKTVGRTCSWEVLEWEARSQEEQEPEVRAHSGPAGSSPRLRIVSPFASPLCEPSVSSRNFRKTLANLQHSSSLPPPVFTSSCHSEWLRGPGISHYGTFLFLKEKRGNKAVMHMPASAV</sequence>
<evidence type="ECO:0000313" key="3">
    <source>
        <dbReference type="Proteomes" id="UP001488838"/>
    </source>
</evidence>
<gene>
    <name evidence="2" type="ORF">U0070_015634</name>
</gene>
<dbReference type="Proteomes" id="UP001488838">
    <property type="component" value="Unassembled WGS sequence"/>
</dbReference>
<protein>
    <submittedName>
        <fullName evidence="2">Uncharacterized protein</fullName>
    </submittedName>
</protein>
<dbReference type="EMBL" id="JBBHLL010000383">
    <property type="protein sequence ID" value="KAK7804333.1"/>
    <property type="molecule type" value="Genomic_DNA"/>
</dbReference>
<reference evidence="2 3" key="1">
    <citation type="journal article" date="2023" name="bioRxiv">
        <title>Conserved and derived expression patterns and positive selection on dental genes reveal complex evolutionary context of ever-growing rodent molars.</title>
        <authorList>
            <person name="Calamari Z.T."/>
            <person name="Song A."/>
            <person name="Cohen E."/>
            <person name="Akter M."/>
            <person name="Roy R.D."/>
            <person name="Hallikas O."/>
            <person name="Christensen M.M."/>
            <person name="Li P."/>
            <person name="Marangoni P."/>
            <person name="Jernvall J."/>
            <person name="Klein O.D."/>
        </authorList>
    </citation>
    <scope>NUCLEOTIDE SEQUENCE [LARGE SCALE GENOMIC DNA]</scope>
    <source>
        <strain evidence="2">V071</strain>
    </source>
</reference>
<keyword evidence="3" id="KW-1185">Reference proteome</keyword>
<feature type="compositionally biased region" description="Basic and acidic residues" evidence="1">
    <location>
        <begin position="32"/>
        <end position="43"/>
    </location>
</feature>
<proteinExistence type="predicted"/>
<comment type="caution">
    <text evidence="2">The sequence shown here is derived from an EMBL/GenBank/DDBJ whole genome shotgun (WGS) entry which is preliminary data.</text>
</comment>
<accession>A0AAW0HQG4</accession>
<dbReference type="AlphaFoldDB" id="A0AAW0HQG4"/>
<evidence type="ECO:0000256" key="1">
    <source>
        <dbReference type="SAM" id="MobiDB-lite"/>
    </source>
</evidence>
<feature type="region of interest" description="Disordered" evidence="1">
    <location>
        <begin position="32"/>
        <end position="54"/>
    </location>
</feature>
<organism evidence="2 3">
    <name type="scientific">Myodes glareolus</name>
    <name type="common">Bank vole</name>
    <name type="synonym">Clethrionomys glareolus</name>
    <dbReference type="NCBI Taxonomy" id="447135"/>
    <lineage>
        <taxon>Eukaryota</taxon>
        <taxon>Metazoa</taxon>
        <taxon>Chordata</taxon>
        <taxon>Craniata</taxon>
        <taxon>Vertebrata</taxon>
        <taxon>Euteleostomi</taxon>
        <taxon>Mammalia</taxon>
        <taxon>Eutheria</taxon>
        <taxon>Euarchontoglires</taxon>
        <taxon>Glires</taxon>
        <taxon>Rodentia</taxon>
        <taxon>Myomorpha</taxon>
        <taxon>Muroidea</taxon>
        <taxon>Cricetidae</taxon>
        <taxon>Arvicolinae</taxon>
        <taxon>Myodes</taxon>
    </lineage>
</organism>
<name>A0AAW0HQG4_MYOGA</name>